<name>A0A382TYG0_9ZZZZ</name>
<accession>A0A382TYG0</accession>
<feature type="non-terminal residue" evidence="1">
    <location>
        <position position="1"/>
    </location>
</feature>
<dbReference type="EMBL" id="UINC01140131">
    <property type="protein sequence ID" value="SVD27096.1"/>
    <property type="molecule type" value="Genomic_DNA"/>
</dbReference>
<proteinExistence type="predicted"/>
<gene>
    <name evidence="1" type="ORF">METZ01_LOCUS379950</name>
</gene>
<dbReference type="AlphaFoldDB" id="A0A382TYG0"/>
<feature type="non-terminal residue" evidence="1">
    <location>
        <position position="297"/>
    </location>
</feature>
<organism evidence="1">
    <name type="scientific">marine metagenome</name>
    <dbReference type="NCBI Taxonomy" id="408172"/>
    <lineage>
        <taxon>unclassified sequences</taxon>
        <taxon>metagenomes</taxon>
        <taxon>ecological metagenomes</taxon>
    </lineage>
</organism>
<reference evidence="1" key="1">
    <citation type="submission" date="2018-05" db="EMBL/GenBank/DDBJ databases">
        <authorList>
            <person name="Lanie J.A."/>
            <person name="Ng W.-L."/>
            <person name="Kazmierczak K.M."/>
            <person name="Andrzejewski T.M."/>
            <person name="Davidsen T.M."/>
            <person name="Wayne K.J."/>
            <person name="Tettelin H."/>
            <person name="Glass J.I."/>
            <person name="Rusch D."/>
            <person name="Podicherti R."/>
            <person name="Tsui H.-C.T."/>
            <person name="Winkler M.E."/>
        </authorList>
    </citation>
    <scope>NUCLEOTIDE SEQUENCE</scope>
</reference>
<evidence type="ECO:0000313" key="1">
    <source>
        <dbReference type="EMBL" id="SVD27096.1"/>
    </source>
</evidence>
<dbReference type="Gene3D" id="2.60.40.10">
    <property type="entry name" value="Immunoglobulins"/>
    <property type="match status" value="1"/>
</dbReference>
<protein>
    <submittedName>
        <fullName evidence="1">Uncharacterized protein</fullName>
    </submittedName>
</protein>
<dbReference type="InterPro" id="IPR013783">
    <property type="entry name" value="Ig-like_fold"/>
</dbReference>
<sequence>ATIPLAKGDFSLSITGGTAILLDDDDDDDNEIKPNDIKNISGGNVAAGDNVFLLYFEVDGTANGEEVITVLPANNQSIYDVAGNRATIEAQTTNTTTLNDLTPPVLTIVEDIEGNSVGGVKYVNVRRPTLTLKADDLSDSEMTLTCFVEDEEGNTLERPLDPNTVDHNEDTEVTINSDLIDGDYIVTIRARDAALNQVEVIIENFTIDATPPEITSIEIDPSNSPDPANKNQKIIITFDTPVYSISDGTGNSLNNLNDLPHFPLTNGATGVALVGNIPTDITHPYNWPIDNDLSKVG</sequence>